<dbReference type="AlphaFoldDB" id="A0A9P6NLE5"/>
<feature type="region of interest" description="Disordered" evidence="1">
    <location>
        <begin position="81"/>
        <end position="102"/>
    </location>
</feature>
<evidence type="ECO:0000256" key="1">
    <source>
        <dbReference type="SAM" id="MobiDB-lite"/>
    </source>
</evidence>
<feature type="compositionally biased region" description="Low complexity" evidence="1">
    <location>
        <begin position="86"/>
        <end position="101"/>
    </location>
</feature>
<evidence type="ECO:0000313" key="2">
    <source>
        <dbReference type="EMBL" id="KAG0145666.1"/>
    </source>
</evidence>
<proteinExistence type="predicted"/>
<comment type="caution">
    <text evidence="2">The sequence shown here is derived from an EMBL/GenBank/DDBJ whole genome shotgun (WGS) entry which is preliminary data.</text>
</comment>
<keyword evidence="3" id="KW-1185">Reference proteome</keyword>
<protein>
    <submittedName>
        <fullName evidence="2">Uncharacterized protein</fullName>
    </submittedName>
</protein>
<sequence>MEHTPSTRSVPTKISTTSFITMSKKRASPVEEPLVSKRARVIGIAAQVNGSEPTSTHKRFKAGTDGGQVVFDPLAFPSFPIEKTTSDSSESDSSSSTSTSTFADALCSGEDIHVVQEPAPSPLPASDTEPEDRSEPYTWWDQLQDELKTLFVVPWEVPQPLPPPPQAGISAFFQCLASFDGRTSPSPSSPPPRPKPRIPAPRPRPPGPMTDPTRPMPSITVTLVDNRQEVVFQAPKVESVPETPKRRITGWYAIGGGPLLPVYSDSDTFTTHGEKSSER</sequence>
<accession>A0A9P6NLE5</accession>
<name>A0A9P6NLE5_9BASI</name>
<feature type="region of interest" description="Disordered" evidence="1">
    <location>
        <begin position="46"/>
        <end position="65"/>
    </location>
</feature>
<dbReference type="EMBL" id="MU167272">
    <property type="protein sequence ID" value="KAG0145666.1"/>
    <property type="molecule type" value="Genomic_DNA"/>
</dbReference>
<gene>
    <name evidence="2" type="ORF">CROQUDRAFT_671582</name>
</gene>
<organism evidence="2 3">
    <name type="scientific">Cronartium quercuum f. sp. fusiforme G11</name>
    <dbReference type="NCBI Taxonomy" id="708437"/>
    <lineage>
        <taxon>Eukaryota</taxon>
        <taxon>Fungi</taxon>
        <taxon>Dikarya</taxon>
        <taxon>Basidiomycota</taxon>
        <taxon>Pucciniomycotina</taxon>
        <taxon>Pucciniomycetes</taxon>
        <taxon>Pucciniales</taxon>
        <taxon>Coleosporiaceae</taxon>
        <taxon>Cronartium</taxon>
    </lineage>
</organism>
<dbReference type="Proteomes" id="UP000886653">
    <property type="component" value="Unassembled WGS sequence"/>
</dbReference>
<feature type="region of interest" description="Disordered" evidence="1">
    <location>
        <begin position="180"/>
        <end position="219"/>
    </location>
</feature>
<reference evidence="2" key="1">
    <citation type="submission" date="2013-11" db="EMBL/GenBank/DDBJ databases">
        <title>Genome sequence of the fusiform rust pathogen reveals effectors for host alternation and coevolution with pine.</title>
        <authorList>
            <consortium name="DOE Joint Genome Institute"/>
            <person name="Smith K."/>
            <person name="Pendleton A."/>
            <person name="Kubisiak T."/>
            <person name="Anderson C."/>
            <person name="Salamov A."/>
            <person name="Aerts A."/>
            <person name="Riley R."/>
            <person name="Clum A."/>
            <person name="Lindquist E."/>
            <person name="Ence D."/>
            <person name="Campbell M."/>
            <person name="Kronenberg Z."/>
            <person name="Feau N."/>
            <person name="Dhillon B."/>
            <person name="Hamelin R."/>
            <person name="Burleigh J."/>
            <person name="Smith J."/>
            <person name="Yandell M."/>
            <person name="Nelson C."/>
            <person name="Grigoriev I."/>
            <person name="Davis J."/>
        </authorList>
    </citation>
    <scope>NUCLEOTIDE SEQUENCE</scope>
    <source>
        <strain evidence="2">G11</strain>
    </source>
</reference>
<feature type="compositionally biased region" description="Pro residues" evidence="1">
    <location>
        <begin position="187"/>
        <end position="209"/>
    </location>
</feature>
<evidence type="ECO:0000313" key="3">
    <source>
        <dbReference type="Proteomes" id="UP000886653"/>
    </source>
</evidence>
<feature type="region of interest" description="Disordered" evidence="1">
    <location>
        <begin position="116"/>
        <end position="135"/>
    </location>
</feature>